<evidence type="ECO:0000313" key="5">
    <source>
        <dbReference type="Proteomes" id="UP000321154"/>
    </source>
</evidence>
<dbReference type="Proteomes" id="UP000522688">
    <property type="component" value="Unassembled WGS sequence"/>
</dbReference>
<dbReference type="Proteomes" id="UP000321154">
    <property type="component" value="Unassembled WGS sequence"/>
</dbReference>
<accession>A0A7W3PKJ5</accession>
<dbReference type="SUPFAM" id="SSF51735">
    <property type="entry name" value="NAD(P)-binding Rossmann-fold domains"/>
    <property type="match status" value="1"/>
</dbReference>
<protein>
    <submittedName>
        <fullName evidence="4">Putative short-subunit dehydrogenase-like oxidoreductase (DUF2520 family)</fullName>
    </submittedName>
</protein>
<sequence length="253" mass="25582">MSPQRSGRLGVGIVGAGRVGPILGAALAAAGHAVVGISAVSERSRDRAEAILPGVPVLSVQEVVERSELVLLAVPDDQLADLVQGLAATGGWQPGQLVVHTSPVHGLEVLRPALAAGVIPLAIHPALTFTGTTIDLVRLRDAYCAVTAPVAVQPIGQALVVEMGAEPVLVADADRPRYAEAVATATEFSAAIVTQSVGLLAELGMPEPGRLIAPLVRSAMDRALGIAEGSVGPGTIDVASFDDGSSAFGDPRA</sequence>
<comment type="caution">
    <text evidence="4">The sequence shown here is derived from an EMBL/GenBank/DDBJ whole genome shotgun (WGS) entry which is preliminary data.</text>
</comment>
<keyword evidence="5" id="KW-1185">Reference proteome</keyword>
<dbReference type="PANTHER" id="PTHR40459:SF1">
    <property type="entry name" value="CONSERVED HYPOTHETICAL ALANINE AND LEUCINE RICH PROTEIN"/>
    <property type="match status" value="1"/>
</dbReference>
<evidence type="ECO:0000313" key="6">
    <source>
        <dbReference type="Proteomes" id="UP000522688"/>
    </source>
</evidence>
<dbReference type="InterPro" id="IPR018931">
    <property type="entry name" value="DUF2520"/>
</dbReference>
<dbReference type="Pfam" id="PF10727">
    <property type="entry name" value="Rossmann-like"/>
    <property type="match status" value="1"/>
</dbReference>
<dbReference type="InterPro" id="IPR036291">
    <property type="entry name" value="NAD(P)-bd_dom_sf"/>
</dbReference>
<evidence type="ECO:0000259" key="1">
    <source>
        <dbReference type="Pfam" id="PF10727"/>
    </source>
</evidence>
<dbReference type="EMBL" id="JACGWW010000013">
    <property type="protein sequence ID" value="MBA8814932.1"/>
    <property type="molecule type" value="Genomic_DNA"/>
</dbReference>
<gene>
    <name evidence="4" type="ORF">FB463_003209</name>
    <name evidence="3" type="ORF">FFA01_13240</name>
</gene>
<reference evidence="4 6" key="2">
    <citation type="submission" date="2020-07" db="EMBL/GenBank/DDBJ databases">
        <title>Sequencing the genomes of 1000 actinobacteria strains.</title>
        <authorList>
            <person name="Klenk H.-P."/>
        </authorList>
    </citation>
    <scope>NUCLEOTIDE SEQUENCE [LARGE SCALE GENOMIC DNA]</scope>
    <source>
        <strain evidence="4 6">DSM 10309</strain>
    </source>
</reference>
<dbReference type="OrthoDB" id="8650434at2"/>
<reference evidence="3 5" key="1">
    <citation type="submission" date="2019-07" db="EMBL/GenBank/DDBJ databases">
        <title>Whole genome shotgun sequence of Frigoribacterium faeni NBRC 103066.</title>
        <authorList>
            <person name="Hosoyama A."/>
            <person name="Uohara A."/>
            <person name="Ohji S."/>
            <person name="Ichikawa N."/>
        </authorList>
    </citation>
    <scope>NUCLEOTIDE SEQUENCE [LARGE SCALE GENOMIC DNA]</scope>
    <source>
        <strain evidence="3 5">NBRC 103066</strain>
    </source>
</reference>
<feature type="domain" description="Putative oxidoreductase/dehydrogenase Rossmann-like" evidence="1">
    <location>
        <begin position="5"/>
        <end position="125"/>
    </location>
</feature>
<dbReference type="EMBL" id="BJUV01000010">
    <property type="protein sequence ID" value="GEK83015.1"/>
    <property type="molecule type" value="Genomic_DNA"/>
</dbReference>
<evidence type="ECO:0000313" key="4">
    <source>
        <dbReference type="EMBL" id="MBA8814932.1"/>
    </source>
</evidence>
<evidence type="ECO:0000259" key="2">
    <source>
        <dbReference type="Pfam" id="PF10728"/>
    </source>
</evidence>
<dbReference type="InterPro" id="IPR019665">
    <property type="entry name" value="OxRdtase/DH_put_Rossmann_dom"/>
</dbReference>
<dbReference type="Pfam" id="PF10728">
    <property type="entry name" value="DUF2520"/>
    <property type="match status" value="1"/>
</dbReference>
<feature type="domain" description="DUF2520" evidence="2">
    <location>
        <begin position="143"/>
        <end position="224"/>
    </location>
</feature>
<evidence type="ECO:0000313" key="3">
    <source>
        <dbReference type="EMBL" id="GEK83015.1"/>
    </source>
</evidence>
<organism evidence="4 6">
    <name type="scientific">Frigoribacterium faeni</name>
    <dbReference type="NCBI Taxonomy" id="145483"/>
    <lineage>
        <taxon>Bacteria</taxon>
        <taxon>Bacillati</taxon>
        <taxon>Actinomycetota</taxon>
        <taxon>Actinomycetes</taxon>
        <taxon>Micrococcales</taxon>
        <taxon>Microbacteriaceae</taxon>
        <taxon>Frigoribacterium</taxon>
    </lineage>
</organism>
<dbReference type="RefSeq" id="WP_146854243.1">
    <property type="nucleotide sequence ID" value="NZ_BAAAHR010000003.1"/>
</dbReference>
<dbReference type="Gene3D" id="3.40.50.720">
    <property type="entry name" value="NAD(P)-binding Rossmann-like Domain"/>
    <property type="match status" value="1"/>
</dbReference>
<dbReference type="AlphaFoldDB" id="A0A7W3PKJ5"/>
<dbReference type="PANTHER" id="PTHR40459">
    <property type="entry name" value="CONSERVED HYPOTHETICAL ALANINE AND LEUCINE RICH PROTEIN"/>
    <property type="match status" value="1"/>
</dbReference>
<proteinExistence type="predicted"/>
<name>A0A7W3PKJ5_9MICO</name>